<comment type="caution">
    <text evidence="1">The sequence shown here is derived from an EMBL/GenBank/DDBJ whole genome shotgun (WGS) entry which is preliminary data.</text>
</comment>
<sequence>MRNRIFSFAIALALCIPAVAQKMTIGECVRLATDRYPEIANYGLLDRIKHLDLSNAAKVWLPQGTVAGQVTWQNEVAALPDMLTQILSQQGVGYPGLAKTQYRIGVDVTQQIWDGGMSKADRRSVRSASEVERSSLDVRLYEVEERVEELYFSILLLEHRIAATDKSTALVDSTLQQVRAMYRNGVAMRSDCDQIEARLFALKQQRTRLVATIGSYRRVMEIFTGEPMAARTLVLPEEGLEVAKRTIHPQMRLFDARNSHLLSQQSRVKASVMPHVGAFMSGYYGYPGYDMFKNMQSRDLSFNFMAGIRMSWNFGALYTRKNSLSKILLQQEQVEADRKAFTFNNSIAERECLGRIEALREMMDSDGKIVELRRNVTSAACAQLRNGVLDATSLLQKITDEELAENDFMLHKIELLKAIYNLTHIRNK</sequence>
<protein>
    <submittedName>
        <fullName evidence="1">TolC family protein</fullName>
    </submittedName>
</protein>
<name>A0AC61QS90_9BACT</name>
<dbReference type="Proteomes" id="UP000308886">
    <property type="component" value="Unassembled WGS sequence"/>
</dbReference>
<dbReference type="EMBL" id="SRZC01000005">
    <property type="protein sequence ID" value="TGX83162.1"/>
    <property type="molecule type" value="Genomic_DNA"/>
</dbReference>
<accession>A0AC61QS90</accession>
<gene>
    <name evidence="1" type="ORF">E5358_04250</name>
</gene>
<proteinExistence type="predicted"/>
<evidence type="ECO:0000313" key="1">
    <source>
        <dbReference type="EMBL" id="TGX83162.1"/>
    </source>
</evidence>
<reference evidence="1" key="1">
    <citation type="submission" date="2019-04" db="EMBL/GenBank/DDBJ databases">
        <title>Microbes associate with the intestines of laboratory mice.</title>
        <authorList>
            <person name="Navarre W."/>
            <person name="Wong E."/>
            <person name="Huang K."/>
            <person name="Tropini C."/>
            <person name="Ng K."/>
            <person name="Yu B."/>
        </authorList>
    </citation>
    <scope>NUCLEOTIDE SEQUENCE</scope>
    <source>
        <strain evidence="1">NM73_A23</strain>
    </source>
</reference>
<keyword evidence="2" id="KW-1185">Reference proteome</keyword>
<evidence type="ECO:0000313" key="2">
    <source>
        <dbReference type="Proteomes" id="UP000308886"/>
    </source>
</evidence>
<organism evidence="1 2">
    <name type="scientific">Palleniella muris</name>
    <dbReference type="NCBI Taxonomy" id="3038145"/>
    <lineage>
        <taxon>Bacteria</taxon>
        <taxon>Pseudomonadati</taxon>
        <taxon>Bacteroidota</taxon>
        <taxon>Bacteroidia</taxon>
        <taxon>Bacteroidales</taxon>
        <taxon>Prevotellaceae</taxon>
        <taxon>Palleniella</taxon>
    </lineage>
</organism>